<evidence type="ECO:0000313" key="2">
    <source>
        <dbReference type="Proteomes" id="UP000887116"/>
    </source>
</evidence>
<organism evidence="1 2">
    <name type="scientific">Trichonephila clavata</name>
    <name type="common">Joro spider</name>
    <name type="synonym">Nephila clavata</name>
    <dbReference type="NCBI Taxonomy" id="2740835"/>
    <lineage>
        <taxon>Eukaryota</taxon>
        <taxon>Metazoa</taxon>
        <taxon>Ecdysozoa</taxon>
        <taxon>Arthropoda</taxon>
        <taxon>Chelicerata</taxon>
        <taxon>Arachnida</taxon>
        <taxon>Araneae</taxon>
        <taxon>Araneomorphae</taxon>
        <taxon>Entelegynae</taxon>
        <taxon>Araneoidea</taxon>
        <taxon>Nephilidae</taxon>
        <taxon>Trichonephila</taxon>
    </lineage>
</organism>
<evidence type="ECO:0000313" key="1">
    <source>
        <dbReference type="EMBL" id="GFQ79073.1"/>
    </source>
</evidence>
<gene>
    <name evidence="1" type="ORF">TNCT_479721</name>
</gene>
<dbReference type="EMBL" id="BMAO01002204">
    <property type="protein sequence ID" value="GFQ79073.1"/>
    <property type="molecule type" value="Genomic_DNA"/>
</dbReference>
<dbReference type="Proteomes" id="UP000887116">
    <property type="component" value="Unassembled WGS sequence"/>
</dbReference>
<accession>A0A8X6FFX1</accession>
<reference evidence="1" key="1">
    <citation type="submission" date="2020-07" db="EMBL/GenBank/DDBJ databases">
        <title>Multicomponent nature underlies the extraordinary mechanical properties of spider dragline silk.</title>
        <authorList>
            <person name="Kono N."/>
            <person name="Nakamura H."/>
            <person name="Mori M."/>
            <person name="Yoshida Y."/>
            <person name="Ohtoshi R."/>
            <person name="Malay A.D."/>
            <person name="Moran D.A.P."/>
            <person name="Tomita M."/>
            <person name="Numata K."/>
            <person name="Arakawa K."/>
        </authorList>
    </citation>
    <scope>NUCLEOTIDE SEQUENCE</scope>
</reference>
<comment type="caution">
    <text evidence="1">The sequence shown here is derived from an EMBL/GenBank/DDBJ whole genome shotgun (WGS) entry which is preliminary data.</text>
</comment>
<protein>
    <submittedName>
        <fullName evidence="1">Uncharacterized protein</fullName>
    </submittedName>
</protein>
<keyword evidence="2" id="KW-1185">Reference proteome</keyword>
<proteinExistence type="predicted"/>
<dbReference type="AlphaFoldDB" id="A0A8X6FFX1"/>
<name>A0A8X6FFX1_TRICU</name>
<sequence length="95" mass="11066">MVEIRQKEVIKAAEDPVVEAAVIFRELCSIPSLLSRCYYLAAAFTFFFDVITMQQLGTSHEMLKSNNDSQVFLDGNETFQTFLKMLQYNYSREFF</sequence>